<proteinExistence type="predicted"/>
<dbReference type="AlphaFoldDB" id="A0A8D8SMB3"/>
<accession>A0A8D8SMB3</accession>
<reference evidence="2" key="1">
    <citation type="submission" date="2021-05" db="EMBL/GenBank/DDBJ databases">
        <authorList>
            <person name="Alioto T."/>
            <person name="Alioto T."/>
            <person name="Gomez Garrido J."/>
        </authorList>
    </citation>
    <scope>NUCLEOTIDE SEQUENCE</scope>
</reference>
<sequence length="178" mass="21099">MRNPLLTVRTNQAVKIKTLLTNPMLTLQRVNPPVRTLINRQRVEKRKRERERIELPPKRLEKLLLWLVVVLVGRVRMVRVYRLEETRRRRQHKRVEEEKIGHKVGGSRSKTSDLFPQRSTTGSRPLLLLLLLRLMVNTLLLVAMDKVNRLIKSLLQLLVRLGMTEARVMELARARRQW</sequence>
<protein>
    <submittedName>
        <fullName evidence="2">Uncharacterized protein</fullName>
    </submittedName>
</protein>
<evidence type="ECO:0000256" key="1">
    <source>
        <dbReference type="SAM" id="MobiDB-lite"/>
    </source>
</evidence>
<feature type="compositionally biased region" description="Polar residues" evidence="1">
    <location>
        <begin position="108"/>
        <end position="120"/>
    </location>
</feature>
<feature type="region of interest" description="Disordered" evidence="1">
    <location>
        <begin position="94"/>
        <end position="120"/>
    </location>
</feature>
<organism evidence="2">
    <name type="scientific">Cacopsylla melanoneura</name>
    <dbReference type="NCBI Taxonomy" id="428564"/>
    <lineage>
        <taxon>Eukaryota</taxon>
        <taxon>Metazoa</taxon>
        <taxon>Ecdysozoa</taxon>
        <taxon>Arthropoda</taxon>
        <taxon>Hexapoda</taxon>
        <taxon>Insecta</taxon>
        <taxon>Pterygota</taxon>
        <taxon>Neoptera</taxon>
        <taxon>Paraneoptera</taxon>
        <taxon>Hemiptera</taxon>
        <taxon>Sternorrhyncha</taxon>
        <taxon>Psylloidea</taxon>
        <taxon>Psyllidae</taxon>
        <taxon>Psyllinae</taxon>
        <taxon>Cacopsylla</taxon>
    </lineage>
</organism>
<evidence type="ECO:0000313" key="2">
    <source>
        <dbReference type="EMBL" id="CAG6671176.1"/>
    </source>
</evidence>
<dbReference type="EMBL" id="HBUF01225381">
    <property type="protein sequence ID" value="CAG6671176.1"/>
    <property type="molecule type" value="Transcribed_RNA"/>
</dbReference>
<name>A0A8D8SMB3_9HEMI</name>